<gene>
    <name evidence="1" type="ORF">ABV408_02640</name>
</gene>
<proteinExistence type="predicted"/>
<dbReference type="AlphaFoldDB" id="A0AB74UEP1"/>
<dbReference type="RefSeq" id="WP_353980933.1">
    <property type="nucleotide sequence ID" value="NZ_CP159578.1"/>
</dbReference>
<sequence length="289" mass="32924">MALNPDTITLCWPNRVERATLSGGAWLDSLPLTLAQDPTLAVRCKSQNADPASTWFDITLDKPRPIQCLAIAAHSFSAPARYRVRIYGDTDRQFLLWDSAWQTVWPQLFATSELEWEYDNYWLGTIAEEDRALYTPLLTVFADEVQLAQQVRVEIDDAGNPEGAVRFGRVFLADAWQPATNVSYGIQHGFDNATEFAEAGDRTEYADVKRQRRTATFSLDWLSEEEAYQRLYSLQRVLGTHGELVYAFNLAARPENFARTFLARQQQLDPLAQPYAFTHTHSLKLLEIL</sequence>
<reference evidence="1" key="1">
    <citation type="submission" date="2024-06" db="EMBL/GenBank/DDBJ databases">
        <title>Complete genome of Salinicola endophyticus HNIBRBA4755.</title>
        <authorList>
            <person name="Shin S.Y."/>
            <person name="Kang H."/>
            <person name="Song J."/>
        </authorList>
    </citation>
    <scope>NUCLEOTIDE SEQUENCE</scope>
    <source>
        <strain evidence="1">HNIBRBA4755</strain>
    </source>
</reference>
<evidence type="ECO:0000313" key="1">
    <source>
        <dbReference type="EMBL" id="XCJ80084.1"/>
    </source>
</evidence>
<protein>
    <submittedName>
        <fullName evidence="1">Uncharacterized protein</fullName>
    </submittedName>
</protein>
<name>A0AB74UEP1_9GAMM</name>
<accession>A0AB74UEP1</accession>
<organism evidence="1">
    <name type="scientific">Salinicola endophyticus</name>
    <dbReference type="NCBI Taxonomy" id="1949083"/>
    <lineage>
        <taxon>Bacteria</taxon>
        <taxon>Pseudomonadati</taxon>
        <taxon>Pseudomonadota</taxon>
        <taxon>Gammaproteobacteria</taxon>
        <taxon>Oceanospirillales</taxon>
        <taxon>Halomonadaceae</taxon>
        <taxon>Salinicola</taxon>
    </lineage>
</organism>
<dbReference type="EMBL" id="CP159578">
    <property type="protein sequence ID" value="XCJ80084.1"/>
    <property type="molecule type" value="Genomic_DNA"/>
</dbReference>